<evidence type="ECO:0000313" key="2">
    <source>
        <dbReference type="EMBL" id="TYI93198.1"/>
    </source>
</evidence>
<dbReference type="EMBL" id="CM017650">
    <property type="protein sequence ID" value="TYI93198.1"/>
    <property type="molecule type" value="Genomic_DNA"/>
</dbReference>
<proteinExistence type="predicted"/>
<evidence type="ECO:0000313" key="3">
    <source>
        <dbReference type="Proteomes" id="UP000323597"/>
    </source>
</evidence>
<gene>
    <name evidence="2" type="ORF">E1A91_D02G122300v1</name>
</gene>
<accession>A0A5D2VUP9</accession>
<dbReference type="AlphaFoldDB" id="A0A5D2VUP9"/>
<dbReference type="Proteomes" id="UP000323597">
    <property type="component" value="Chromosome D02"/>
</dbReference>
<sequence>MEGLQAQQKNGGVTESGNDAGAGISHNRVGQILHSVVLGTFNVGDEGEGIIPDRTRDRIMLLSLKLLSILMERLQKPYFLLYFETSRTCCSRSSSKYACQQRPFQSIGC</sequence>
<keyword evidence="3" id="KW-1185">Reference proteome</keyword>
<reference evidence="2 3" key="1">
    <citation type="submission" date="2019-07" db="EMBL/GenBank/DDBJ databases">
        <title>WGS assembly of Gossypium mustelinum.</title>
        <authorList>
            <person name="Chen Z.J."/>
            <person name="Sreedasyam A."/>
            <person name="Ando A."/>
            <person name="Song Q."/>
            <person name="De L."/>
            <person name="Hulse-Kemp A."/>
            <person name="Ding M."/>
            <person name="Ye W."/>
            <person name="Kirkbride R."/>
            <person name="Jenkins J."/>
            <person name="Plott C."/>
            <person name="Lovell J."/>
            <person name="Lin Y.-M."/>
            <person name="Vaughn R."/>
            <person name="Liu B."/>
            <person name="Li W."/>
            <person name="Simpson S."/>
            <person name="Scheffler B."/>
            <person name="Saski C."/>
            <person name="Grover C."/>
            <person name="Hu G."/>
            <person name="Conover J."/>
            <person name="Carlson J."/>
            <person name="Shu S."/>
            <person name="Boston L."/>
            <person name="Williams M."/>
            <person name="Peterson D."/>
            <person name="Mcgee K."/>
            <person name="Jones D."/>
            <person name="Wendel J."/>
            <person name="Stelly D."/>
            <person name="Grimwood J."/>
            <person name="Schmutz J."/>
        </authorList>
    </citation>
    <scope>NUCLEOTIDE SEQUENCE [LARGE SCALE GENOMIC DNA]</scope>
    <source>
        <strain evidence="2">1408120.09</strain>
    </source>
</reference>
<organism evidence="2 3">
    <name type="scientific">Gossypium mustelinum</name>
    <name type="common">Cotton</name>
    <name type="synonym">Gossypium caicoense</name>
    <dbReference type="NCBI Taxonomy" id="34275"/>
    <lineage>
        <taxon>Eukaryota</taxon>
        <taxon>Viridiplantae</taxon>
        <taxon>Streptophyta</taxon>
        <taxon>Embryophyta</taxon>
        <taxon>Tracheophyta</taxon>
        <taxon>Spermatophyta</taxon>
        <taxon>Magnoliopsida</taxon>
        <taxon>eudicotyledons</taxon>
        <taxon>Gunneridae</taxon>
        <taxon>Pentapetalae</taxon>
        <taxon>rosids</taxon>
        <taxon>malvids</taxon>
        <taxon>Malvales</taxon>
        <taxon>Malvaceae</taxon>
        <taxon>Malvoideae</taxon>
        <taxon>Gossypium</taxon>
    </lineage>
</organism>
<name>A0A5D2VUP9_GOSMU</name>
<feature type="compositionally biased region" description="Polar residues" evidence="1">
    <location>
        <begin position="1"/>
        <end position="17"/>
    </location>
</feature>
<feature type="region of interest" description="Disordered" evidence="1">
    <location>
        <begin position="1"/>
        <end position="22"/>
    </location>
</feature>
<protein>
    <submittedName>
        <fullName evidence="2">Uncharacterized protein</fullName>
    </submittedName>
</protein>
<evidence type="ECO:0000256" key="1">
    <source>
        <dbReference type="SAM" id="MobiDB-lite"/>
    </source>
</evidence>